<gene>
    <name evidence="1" type="ORF">B0J11DRAFT_542637</name>
</gene>
<name>A0A9P9D413_9PLEO</name>
<dbReference type="AlphaFoldDB" id="A0A9P9D413"/>
<organism evidence="1 2">
    <name type="scientific">Dendryphion nanum</name>
    <dbReference type="NCBI Taxonomy" id="256645"/>
    <lineage>
        <taxon>Eukaryota</taxon>
        <taxon>Fungi</taxon>
        <taxon>Dikarya</taxon>
        <taxon>Ascomycota</taxon>
        <taxon>Pezizomycotina</taxon>
        <taxon>Dothideomycetes</taxon>
        <taxon>Pleosporomycetidae</taxon>
        <taxon>Pleosporales</taxon>
        <taxon>Torulaceae</taxon>
        <taxon>Dendryphion</taxon>
    </lineage>
</organism>
<keyword evidence="2" id="KW-1185">Reference proteome</keyword>
<accession>A0A9P9D413</accession>
<evidence type="ECO:0000313" key="2">
    <source>
        <dbReference type="Proteomes" id="UP000700596"/>
    </source>
</evidence>
<evidence type="ECO:0008006" key="3">
    <source>
        <dbReference type="Google" id="ProtNLM"/>
    </source>
</evidence>
<reference evidence="1" key="1">
    <citation type="journal article" date="2021" name="Nat. Commun.">
        <title>Genetic determinants of endophytism in the Arabidopsis root mycobiome.</title>
        <authorList>
            <person name="Mesny F."/>
            <person name="Miyauchi S."/>
            <person name="Thiergart T."/>
            <person name="Pickel B."/>
            <person name="Atanasova L."/>
            <person name="Karlsson M."/>
            <person name="Huettel B."/>
            <person name="Barry K.W."/>
            <person name="Haridas S."/>
            <person name="Chen C."/>
            <person name="Bauer D."/>
            <person name="Andreopoulos W."/>
            <person name="Pangilinan J."/>
            <person name="LaButti K."/>
            <person name="Riley R."/>
            <person name="Lipzen A."/>
            <person name="Clum A."/>
            <person name="Drula E."/>
            <person name="Henrissat B."/>
            <person name="Kohler A."/>
            <person name="Grigoriev I.V."/>
            <person name="Martin F.M."/>
            <person name="Hacquard S."/>
        </authorList>
    </citation>
    <scope>NUCLEOTIDE SEQUENCE</scope>
    <source>
        <strain evidence="1">MPI-CAGE-CH-0243</strain>
    </source>
</reference>
<dbReference type="Proteomes" id="UP000700596">
    <property type="component" value="Unassembled WGS sequence"/>
</dbReference>
<protein>
    <recommendedName>
        <fullName evidence="3">DUF2278 family protein</fullName>
    </recommendedName>
</protein>
<dbReference type="EMBL" id="JAGMWT010000022">
    <property type="protein sequence ID" value="KAH7112087.1"/>
    <property type="molecule type" value="Genomic_DNA"/>
</dbReference>
<comment type="caution">
    <text evidence="1">The sequence shown here is derived from an EMBL/GenBank/DDBJ whole genome shotgun (WGS) entry which is preliminary data.</text>
</comment>
<dbReference type="OrthoDB" id="3753109at2759"/>
<dbReference type="InterPro" id="IPR019268">
    <property type="entry name" value="DUF2278"/>
</dbReference>
<sequence>MPIQNYGVWKAKPLEYTYETDAEDNKSPHLTLYFADGDTSKARAAINIKSGDSSDSRLIFWTVSDFRHPLTTRLKSLQPGFVPLAGTSKQGPGGLALDYLRSNAFDSHTGVVLPHDIPGENNDIIDVLRPILDRAINKKSTIYLYGSQFGDGEGIHNVHLNQGSPKRWAHDNGVYQDGGFIVEYDDHWVAVFIGFASQAAHTIDGGRGAGNPTPATGYVTWAKELTANSMSSGAGKSKL</sequence>
<evidence type="ECO:0000313" key="1">
    <source>
        <dbReference type="EMBL" id="KAH7112087.1"/>
    </source>
</evidence>
<dbReference type="Pfam" id="PF10042">
    <property type="entry name" value="DUF2278"/>
    <property type="match status" value="1"/>
</dbReference>
<proteinExistence type="predicted"/>